<protein>
    <submittedName>
        <fullName evidence="1">Uncharacterized protein</fullName>
    </submittedName>
</protein>
<sequence>MDTPDICQTAGFMKWSENVSWFWTAGSFDTRTRIVAVGDRLQNGRNTPPMLSGAAQVAPRRAVVPVARQGRPLRLFCRLVTPSVPAVVLAVSVARSAALP</sequence>
<evidence type="ECO:0000313" key="2">
    <source>
        <dbReference type="Proteomes" id="UP000179840"/>
    </source>
</evidence>
<evidence type="ECO:0000313" key="1">
    <source>
        <dbReference type="EMBL" id="OHV97061.1"/>
    </source>
</evidence>
<gene>
    <name evidence="1" type="ORF">AKG95_07095</name>
</gene>
<proteinExistence type="predicted"/>
<organism evidence="1 2">
    <name type="scientific">Janthinobacterium lividum</name>
    <dbReference type="NCBI Taxonomy" id="29581"/>
    <lineage>
        <taxon>Bacteria</taxon>
        <taxon>Pseudomonadati</taxon>
        <taxon>Pseudomonadota</taxon>
        <taxon>Betaproteobacteria</taxon>
        <taxon>Burkholderiales</taxon>
        <taxon>Oxalobacteraceae</taxon>
        <taxon>Janthinobacterium</taxon>
    </lineage>
</organism>
<comment type="caution">
    <text evidence="1">The sequence shown here is derived from an EMBL/GenBank/DDBJ whole genome shotgun (WGS) entry which is preliminary data.</text>
</comment>
<dbReference type="AlphaFoldDB" id="A0A1S1UBH3"/>
<name>A0A1S1UBH3_9BURK</name>
<reference evidence="1 2" key="1">
    <citation type="submission" date="2015-06" db="EMBL/GenBank/DDBJ databases">
        <title>Draft genome sequencing of a biphenyl-degrading bacterium, Janthinobacterium lividum MEG1.</title>
        <authorList>
            <person name="Shimodaira J."/>
            <person name="Hatta T."/>
        </authorList>
    </citation>
    <scope>NUCLEOTIDE SEQUENCE [LARGE SCALE GENOMIC DNA]</scope>
    <source>
        <strain evidence="1 2">MEG1</strain>
    </source>
</reference>
<dbReference type="EMBL" id="LFKP01000005">
    <property type="protein sequence ID" value="OHV97061.1"/>
    <property type="molecule type" value="Genomic_DNA"/>
</dbReference>
<dbReference type="Proteomes" id="UP000179840">
    <property type="component" value="Unassembled WGS sequence"/>
</dbReference>
<accession>A0A1S1UBH3</accession>